<dbReference type="EMBL" id="JXNT01000005">
    <property type="protein sequence ID" value="ODM19311.1"/>
    <property type="molecule type" value="Genomic_DNA"/>
</dbReference>
<dbReference type="Proteomes" id="UP000094569">
    <property type="component" value="Unassembled WGS sequence"/>
</dbReference>
<gene>
    <name evidence="2" type="ORF">SI65_05928</name>
</gene>
<reference evidence="2 3" key="1">
    <citation type="journal article" date="2016" name="BMC Genomics">
        <title>Comparative genomic and transcriptomic analyses of the Fuzhuan brick tea-fermentation fungus Aspergillus cristatus.</title>
        <authorList>
            <person name="Ge Y."/>
            <person name="Wang Y."/>
            <person name="Liu Y."/>
            <person name="Tan Y."/>
            <person name="Ren X."/>
            <person name="Zhang X."/>
            <person name="Hyde K.D."/>
            <person name="Liu Y."/>
            <person name="Liu Z."/>
        </authorList>
    </citation>
    <scope>NUCLEOTIDE SEQUENCE [LARGE SCALE GENOMIC DNA]</scope>
    <source>
        <strain evidence="2 3">GZAAS20.1005</strain>
    </source>
</reference>
<dbReference type="OrthoDB" id="4023585at2759"/>
<name>A0A1E3BEU9_ASPCR</name>
<organism evidence="2 3">
    <name type="scientific">Aspergillus cristatus</name>
    <name type="common">Chinese Fuzhuan brick tea-fermentation fungus</name>
    <name type="synonym">Eurotium cristatum</name>
    <dbReference type="NCBI Taxonomy" id="573508"/>
    <lineage>
        <taxon>Eukaryota</taxon>
        <taxon>Fungi</taxon>
        <taxon>Dikarya</taxon>
        <taxon>Ascomycota</taxon>
        <taxon>Pezizomycotina</taxon>
        <taxon>Eurotiomycetes</taxon>
        <taxon>Eurotiomycetidae</taxon>
        <taxon>Eurotiales</taxon>
        <taxon>Aspergillaceae</taxon>
        <taxon>Aspergillus</taxon>
        <taxon>Aspergillus subgen. Aspergillus</taxon>
    </lineage>
</organism>
<feature type="compositionally biased region" description="Basic and acidic residues" evidence="1">
    <location>
        <begin position="86"/>
        <end position="126"/>
    </location>
</feature>
<dbReference type="VEuPathDB" id="FungiDB:SI65_05928"/>
<accession>A0A1E3BEU9</accession>
<comment type="caution">
    <text evidence="2">The sequence shown here is derived from an EMBL/GenBank/DDBJ whole genome shotgun (WGS) entry which is preliminary data.</text>
</comment>
<dbReference type="STRING" id="573508.A0A1E3BEU9"/>
<feature type="region of interest" description="Disordered" evidence="1">
    <location>
        <begin position="64"/>
        <end position="126"/>
    </location>
</feature>
<dbReference type="AlphaFoldDB" id="A0A1E3BEU9"/>
<evidence type="ECO:0008006" key="4">
    <source>
        <dbReference type="Google" id="ProtNLM"/>
    </source>
</evidence>
<evidence type="ECO:0000256" key="1">
    <source>
        <dbReference type="SAM" id="MobiDB-lite"/>
    </source>
</evidence>
<proteinExistence type="predicted"/>
<sequence length="126" mass="13132">MSFLTRVTPLTSKLASSVARTTTPAFSVPAFRSLSSTSKKDKGVADATKDTLKKADKVASDAALKGIETGEHVKDSLKGTFGSTKGEAEAKSGEVKNEASKYAQEGKAKAGEAANEAKQKAHEATR</sequence>
<evidence type="ECO:0000313" key="3">
    <source>
        <dbReference type="Proteomes" id="UP000094569"/>
    </source>
</evidence>
<evidence type="ECO:0000313" key="2">
    <source>
        <dbReference type="EMBL" id="ODM19311.1"/>
    </source>
</evidence>
<keyword evidence="3" id="KW-1185">Reference proteome</keyword>
<protein>
    <recommendedName>
        <fullName evidence="4">LEA domain protein</fullName>
    </recommendedName>
</protein>
<feature type="compositionally biased region" description="Basic and acidic residues" evidence="1">
    <location>
        <begin position="68"/>
        <end position="77"/>
    </location>
</feature>